<accession>A0A4D7JRX5</accession>
<dbReference type="PANTHER" id="PTHR47495">
    <property type="entry name" value="ALDEHYDE DEHYDROGENASE"/>
    <property type="match status" value="1"/>
</dbReference>
<sequence length="762" mass="84398">MTKLKTGIGRRSFIKSVSMAGSGLIIGFNWLACKREVENAGVEEEEYVELEMPEEWFELNGYLKVGENGVVTIYSPNPEIGQNVKTSMPMIVAEELDVDWNNVVVEQAPLNTDIFTRQLAGGSQSIRQGWEGLRMAGATARQMLLIAAAKQLEVSESELTVDKGIIKHKASDRTVNYGDIAKAASELEVPEEVELKKNDNFKIIGTSRKNVDGRKIVTGQPLYGLDVDRDDMLIAMIAQPAAFGMQFKSMNADKVKNMPGIVDVFTIDTYPEDMEKEWSDTAAFSKLAVIVGNTTWEVMQAKKALEVEYDLKPDLVKKIQILEKSAGMNDATGMESTDRHKSLMADIGAKKAEVVRRDGDPEKAFKNAAKVIERSYTCPFLAHNCMEPMNFFANVTDEKVELLGPIQTPEYAEKSINKRLGYKLEDIDIQMTRMGGGFGRRLYGHFLVEAAVISKKMGKPIKLVYSREDDMTNGVYRPAYHVTYRAALDENNNLTGFHVNAGGIPESPLFANRFPAGAVDNYLAESWALDTNISVGAFRAPRSNFIAGAEQSFLDELAEEMGQDPIQMRLDMLKRAENDPVGEKNDYDPSRYAVVLELVRDKSNWSDQSAGKARGVSAYYCHNSYVAQILDMSMDDNEPVIDKVTCAVDCGIVVNPDAAKNMVEGGTVDGIGHAMYSQMTFSEGIPQQENFDTYRLIRHSEAPKSIDVYFVENGIDPTGLGEPPFPPIMGALANALYKATGKRFYNQPFINELNSGTKTVKG</sequence>
<dbReference type="EMBL" id="CP028923">
    <property type="protein sequence ID" value="QCK15462.1"/>
    <property type="molecule type" value="Genomic_DNA"/>
</dbReference>
<dbReference type="InterPro" id="IPR000674">
    <property type="entry name" value="Ald_Oxase/Xan_DH_a/b"/>
</dbReference>
<proteinExistence type="predicted"/>
<dbReference type="SMART" id="SM01008">
    <property type="entry name" value="Ald_Xan_dh_C"/>
    <property type="match status" value="1"/>
</dbReference>
<evidence type="ECO:0000313" key="2">
    <source>
        <dbReference type="EMBL" id="QCK15462.1"/>
    </source>
</evidence>
<evidence type="ECO:0000313" key="3">
    <source>
        <dbReference type="Proteomes" id="UP000298616"/>
    </source>
</evidence>
<feature type="domain" description="Aldehyde oxidase/xanthine dehydrogenase a/b hammerhead" evidence="1">
    <location>
        <begin position="218"/>
        <end position="313"/>
    </location>
</feature>
<dbReference type="InterPro" id="IPR046867">
    <property type="entry name" value="AldOxase/xan_DH_MoCoBD2"/>
</dbReference>
<dbReference type="InterPro" id="IPR052516">
    <property type="entry name" value="N-heterocyclic_Hydroxylase"/>
</dbReference>
<evidence type="ECO:0000259" key="1">
    <source>
        <dbReference type="SMART" id="SM01008"/>
    </source>
</evidence>
<dbReference type="AlphaFoldDB" id="A0A4D7JRX5"/>
<dbReference type="InterPro" id="IPR036856">
    <property type="entry name" value="Ald_Oxase/Xan_DH_a/b_sf"/>
</dbReference>
<dbReference type="Proteomes" id="UP000298616">
    <property type="component" value="Chromosome"/>
</dbReference>
<dbReference type="InterPro" id="IPR008274">
    <property type="entry name" value="AldOxase/xan_DH_MoCoBD1"/>
</dbReference>
<dbReference type="Pfam" id="PF02738">
    <property type="entry name" value="MoCoBD_1"/>
    <property type="match status" value="1"/>
</dbReference>
<dbReference type="Pfam" id="PF20256">
    <property type="entry name" value="MoCoBD_2"/>
    <property type="match status" value="2"/>
</dbReference>
<name>A0A4D7JRX5_9BACT</name>
<reference evidence="2 3" key="1">
    <citation type="submission" date="2018-04" db="EMBL/GenBank/DDBJ databases">
        <title>Complete genome uncultured novel isolate.</title>
        <authorList>
            <person name="Merlino G."/>
        </authorList>
    </citation>
    <scope>NUCLEOTIDE SEQUENCE [LARGE SCALE GENOMIC DNA]</scope>
    <source>
        <strain evidence="3">R1DC9</strain>
    </source>
</reference>
<organism evidence="2 3">
    <name type="scientific">Mangrovivirga cuniculi</name>
    <dbReference type="NCBI Taxonomy" id="2715131"/>
    <lineage>
        <taxon>Bacteria</taxon>
        <taxon>Pseudomonadati</taxon>
        <taxon>Bacteroidota</taxon>
        <taxon>Cytophagia</taxon>
        <taxon>Cytophagales</taxon>
        <taxon>Mangrovivirgaceae</taxon>
        <taxon>Mangrovivirga</taxon>
    </lineage>
</organism>
<gene>
    <name evidence="2" type="ORF">DCC35_12270</name>
</gene>
<dbReference type="SUPFAM" id="SSF54665">
    <property type="entry name" value="CO dehydrogenase molybdoprotein N-domain-like"/>
    <property type="match status" value="1"/>
</dbReference>
<dbReference type="SUPFAM" id="SSF56003">
    <property type="entry name" value="Molybdenum cofactor-binding domain"/>
    <property type="match status" value="2"/>
</dbReference>
<dbReference type="KEGG" id="fpf:DCC35_12270"/>
<dbReference type="GO" id="GO:0016491">
    <property type="term" value="F:oxidoreductase activity"/>
    <property type="evidence" value="ECO:0007669"/>
    <property type="project" value="InterPro"/>
</dbReference>
<keyword evidence="3" id="KW-1185">Reference proteome</keyword>
<dbReference type="OrthoDB" id="9767994at2"/>
<dbReference type="InterPro" id="IPR037165">
    <property type="entry name" value="AldOxase/xan_DH_Mopterin-bd_sf"/>
</dbReference>
<dbReference type="Gene3D" id="3.30.365.10">
    <property type="entry name" value="Aldehyde oxidase/xanthine dehydrogenase, molybdopterin binding domain"/>
    <property type="match status" value="4"/>
</dbReference>
<dbReference type="InterPro" id="IPR012368">
    <property type="entry name" value="OxRdtase_Mopterin-bd_su_IorB"/>
</dbReference>
<dbReference type="PANTHER" id="PTHR47495:SF2">
    <property type="entry name" value="ALDEHYDE DEHYDROGENASE"/>
    <property type="match status" value="1"/>
</dbReference>
<dbReference type="Gene3D" id="3.90.1170.50">
    <property type="entry name" value="Aldehyde oxidase/xanthine dehydrogenase, a/b hammerhead"/>
    <property type="match status" value="1"/>
</dbReference>
<protein>
    <submittedName>
        <fullName evidence="2">Isoquinoline 1-oxidoreductase</fullName>
    </submittedName>
</protein>
<dbReference type="RefSeq" id="WP_137091061.1">
    <property type="nucleotide sequence ID" value="NZ_CP028923.1"/>
</dbReference>
<dbReference type="PIRSF" id="PIRSF036389">
    <property type="entry name" value="IOR_B"/>
    <property type="match status" value="1"/>
</dbReference>